<feature type="region of interest" description="Disordered" evidence="1">
    <location>
        <begin position="83"/>
        <end position="107"/>
    </location>
</feature>
<dbReference type="EMBL" id="JBCEZU010000111">
    <property type="protein sequence ID" value="KAK9529698.1"/>
    <property type="molecule type" value="Genomic_DNA"/>
</dbReference>
<keyword evidence="3" id="KW-1185">Reference proteome</keyword>
<evidence type="ECO:0000313" key="3">
    <source>
        <dbReference type="Proteomes" id="UP001488805"/>
    </source>
</evidence>
<accession>A0AAW1F5P3</accession>
<name>A0AAW1F5P3_ZOAVI</name>
<comment type="caution">
    <text evidence="2">The sequence shown here is derived from an EMBL/GenBank/DDBJ whole genome shotgun (WGS) entry which is preliminary data.</text>
</comment>
<dbReference type="AlphaFoldDB" id="A0AAW1F5P3"/>
<reference evidence="2 3" key="1">
    <citation type="journal article" date="2024" name="Genome Biol. Evol.">
        <title>Chromosome-level genome assembly of the viviparous eelpout Zoarces viviparus.</title>
        <authorList>
            <person name="Fuhrmann N."/>
            <person name="Brasseur M.V."/>
            <person name="Bakowski C.E."/>
            <person name="Podsiadlowski L."/>
            <person name="Prost S."/>
            <person name="Krehenwinkel H."/>
            <person name="Mayer C."/>
        </authorList>
    </citation>
    <scope>NUCLEOTIDE SEQUENCE [LARGE SCALE GENOMIC DNA]</scope>
    <source>
        <strain evidence="2">NO-MEL_2022_Ind0_liver</strain>
    </source>
</reference>
<dbReference type="Proteomes" id="UP001488805">
    <property type="component" value="Unassembled WGS sequence"/>
</dbReference>
<evidence type="ECO:0000256" key="1">
    <source>
        <dbReference type="SAM" id="MobiDB-lite"/>
    </source>
</evidence>
<feature type="compositionally biased region" description="Basic and acidic residues" evidence="1">
    <location>
        <begin position="83"/>
        <end position="92"/>
    </location>
</feature>
<gene>
    <name evidence="2" type="ORF">VZT92_013775</name>
</gene>
<evidence type="ECO:0000313" key="2">
    <source>
        <dbReference type="EMBL" id="KAK9529698.1"/>
    </source>
</evidence>
<feature type="compositionally biased region" description="Polar residues" evidence="1">
    <location>
        <begin position="96"/>
        <end position="107"/>
    </location>
</feature>
<protein>
    <submittedName>
        <fullName evidence="2">Uncharacterized protein</fullName>
    </submittedName>
</protein>
<sequence length="107" mass="12256">MNDMMSCRRQLLKQTQRDAALSVFVDDSFWSFFFVKFKEISPQEVKDGRLCSTPNVGDMFHNGMWQRFHNKTVCSAQIQLKATEDSEAETKHSVGGRSNDTKTNGPF</sequence>
<proteinExistence type="predicted"/>
<organism evidence="2 3">
    <name type="scientific">Zoarces viviparus</name>
    <name type="common">Viviparous eelpout</name>
    <name type="synonym">Blennius viviparus</name>
    <dbReference type="NCBI Taxonomy" id="48416"/>
    <lineage>
        <taxon>Eukaryota</taxon>
        <taxon>Metazoa</taxon>
        <taxon>Chordata</taxon>
        <taxon>Craniata</taxon>
        <taxon>Vertebrata</taxon>
        <taxon>Euteleostomi</taxon>
        <taxon>Actinopterygii</taxon>
        <taxon>Neopterygii</taxon>
        <taxon>Teleostei</taxon>
        <taxon>Neoteleostei</taxon>
        <taxon>Acanthomorphata</taxon>
        <taxon>Eupercaria</taxon>
        <taxon>Perciformes</taxon>
        <taxon>Cottioidei</taxon>
        <taxon>Zoarcales</taxon>
        <taxon>Zoarcidae</taxon>
        <taxon>Zoarcinae</taxon>
        <taxon>Zoarces</taxon>
    </lineage>
</organism>